<accession>A0ABS7ALP9</accession>
<proteinExistence type="predicted"/>
<keyword evidence="2" id="KW-1185">Reference proteome</keyword>
<organism evidence="1 2">
    <name type="scientific">Clostridium weizhouense</name>
    <dbReference type="NCBI Taxonomy" id="2859781"/>
    <lineage>
        <taxon>Bacteria</taxon>
        <taxon>Bacillati</taxon>
        <taxon>Bacillota</taxon>
        <taxon>Clostridia</taxon>
        <taxon>Eubacteriales</taxon>
        <taxon>Clostridiaceae</taxon>
        <taxon>Clostridium</taxon>
    </lineage>
</organism>
<dbReference type="EMBL" id="JAHXPT010000002">
    <property type="protein sequence ID" value="MBW6409003.1"/>
    <property type="molecule type" value="Genomic_DNA"/>
</dbReference>
<dbReference type="RefSeq" id="WP_219778064.1">
    <property type="nucleotide sequence ID" value="NZ_JAHXPT010000002.1"/>
</dbReference>
<reference evidence="1 2" key="1">
    <citation type="submission" date="2021-07" db="EMBL/GenBank/DDBJ databases">
        <title>Clostridium weizhouense sp. nov., an anaerobic bacterium isolated from activated sludge of Petroleum wastewater.</title>
        <authorList>
            <person name="Li Q."/>
        </authorList>
    </citation>
    <scope>NUCLEOTIDE SEQUENCE [LARGE SCALE GENOMIC DNA]</scope>
    <source>
        <strain evidence="1 2">YB-6</strain>
    </source>
</reference>
<name>A0ABS7ALP9_9CLOT</name>
<gene>
    <name evidence="1" type="ORF">KYD98_02765</name>
</gene>
<dbReference type="Proteomes" id="UP001519921">
    <property type="component" value="Unassembled WGS sequence"/>
</dbReference>
<evidence type="ECO:0000313" key="1">
    <source>
        <dbReference type="EMBL" id="MBW6409003.1"/>
    </source>
</evidence>
<protein>
    <submittedName>
        <fullName evidence="1">Uncharacterized protein</fullName>
    </submittedName>
</protein>
<evidence type="ECO:0000313" key="2">
    <source>
        <dbReference type="Proteomes" id="UP001519921"/>
    </source>
</evidence>
<sequence length="93" mass="10761">MASGCIIGTCPVCDDVIWEDQWNIVGDTIIHEECKEAFMANQLKCTEGQTKILSKQQQIKNDIADLREDMKNTFRYYSNEIKRLEKLLECEGE</sequence>
<comment type="caution">
    <text evidence="1">The sequence shown here is derived from an EMBL/GenBank/DDBJ whole genome shotgun (WGS) entry which is preliminary data.</text>
</comment>